<dbReference type="GeneTree" id="ENSGT00940000154923"/>
<dbReference type="InterPro" id="IPR036465">
    <property type="entry name" value="vWFA_dom_sf"/>
</dbReference>
<dbReference type="Ensembl" id="ENSONIT00000023612.2">
    <property type="protein sequence ID" value="ENSONIP00000023591.2"/>
    <property type="gene ID" value="ENSONIG00000018739.2"/>
</dbReference>
<dbReference type="FunFam" id="2.60.40.10:FF:000234">
    <property type="entry name" value="Collagen, type XII, alpha 1"/>
    <property type="match status" value="1"/>
</dbReference>
<dbReference type="InterPro" id="IPR003961">
    <property type="entry name" value="FN3_dom"/>
</dbReference>
<evidence type="ECO:0000256" key="1">
    <source>
        <dbReference type="ARBA" id="ARBA00004498"/>
    </source>
</evidence>
<dbReference type="Gene3D" id="2.60.40.10">
    <property type="entry name" value="Immunoglobulins"/>
    <property type="match status" value="2"/>
</dbReference>
<dbReference type="InterPro" id="IPR050525">
    <property type="entry name" value="ECM_Assembly_Org"/>
</dbReference>
<dbReference type="Gene3D" id="3.40.50.410">
    <property type="entry name" value="von Willebrand factor, type A domain"/>
    <property type="match status" value="1"/>
</dbReference>
<dbReference type="InterPro" id="IPR036116">
    <property type="entry name" value="FN3_sf"/>
</dbReference>
<feature type="domain" description="Fibronectin type-III" evidence="8">
    <location>
        <begin position="334"/>
        <end position="421"/>
    </location>
</feature>
<sequence>MILNHVVAVLKVHSMFSASADGKTLRVSDETEKTMRVTWTAAPGKLLNYRLKYVPHNGGKEVVQKIPPKATSTVMKNLKPATTYNITVLPIYKRMEGKARQGVGTTRTLVHNSTMWHGVSLTSSPPNTTVSAATQCKTTAKADIVLLVDGSWSIGRQNFKTMRNFIARMVSVFDIGSDRVQIGLAQYSGDPKTEWHLNAHHTKESLLNAVANLPYKGGNTMTGMALNFILQNNFKPYAGLRPDSRKISVLITDGKSQDEVILTSQNLRDSGIELYAIGVKNADENELRSIASDPDDIHMYNVKDFKFLLDIDDELSVNLCNSVKGSGREGAISAPTNLVTSEVTESSFRATWTPPNGTVEKYHVTYMMTAGEHGGTVFNGSVSTVVLENLNPLTEYVINVYAVIGKRSSEPLRGTETTRECFLFFFSAAGQGVWTSVWFHFPKTSQPLKNTPSVSDYVFHVVAF</sequence>
<name>I3KR46_ORENI</name>
<evidence type="ECO:0000313" key="9">
    <source>
        <dbReference type="Ensembl" id="ENSONIP00000023591.2"/>
    </source>
</evidence>
<dbReference type="PROSITE" id="PS50853">
    <property type="entry name" value="FN3"/>
    <property type="match status" value="2"/>
</dbReference>
<evidence type="ECO:0000256" key="5">
    <source>
        <dbReference type="ARBA" id="ARBA00023119"/>
    </source>
</evidence>
<dbReference type="GO" id="GO:0035987">
    <property type="term" value="P:endodermal cell differentiation"/>
    <property type="evidence" value="ECO:0007669"/>
    <property type="project" value="TreeGrafter"/>
</dbReference>
<keyword evidence="3" id="KW-0272">Extracellular matrix</keyword>
<comment type="subcellular location">
    <subcellularLocation>
        <location evidence="1">Secreted</location>
        <location evidence="1">Extracellular space</location>
        <location evidence="1">Extracellular matrix</location>
    </subcellularLocation>
</comment>
<dbReference type="AlphaFoldDB" id="I3KR46"/>
<evidence type="ECO:0000259" key="7">
    <source>
        <dbReference type="PROSITE" id="PS50234"/>
    </source>
</evidence>
<proteinExistence type="predicted"/>
<evidence type="ECO:0008006" key="11">
    <source>
        <dbReference type="Google" id="ProtNLM"/>
    </source>
</evidence>
<dbReference type="OMA" id="LSVNLCN"/>
<evidence type="ECO:0000256" key="2">
    <source>
        <dbReference type="ARBA" id="ARBA00022525"/>
    </source>
</evidence>
<dbReference type="CDD" id="cd01482">
    <property type="entry name" value="vWA_collagen_alphaI-XII-like"/>
    <property type="match status" value="1"/>
</dbReference>
<keyword evidence="2" id="KW-0964">Secreted</keyword>
<dbReference type="Pfam" id="PF00092">
    <property type="entry name" value="VWA"/>
    <property type="match status" value="1"/>
</dbReference>
<dbReference type="SMART" id="SM00327">
    <property type="entry name" value="VWA"/>
    <property type="match status" value="1"/>
</dbReference>
<dbReference type="PRINTS" id="PR00453">
    <property type="entry name" value="VWFADOMAIN"/>
</dbReference>
<evidence type="ECO:0000313" key="10">
    <source>
        <dbReference type="Proteomes" id="UP000005207"/>
    </source>
</evidence>
<dbReference type="SMART" id="SM00060">
    <property type="entry name" value="FN3"/>
    <property type="match status" value="2"/>
</dbReference>
<keyword evidence="5" id="KW-0176">Collagen</keyword>
<dbReference type="Pfam" id="PF00041">
    <property type="entry name" value="fn3"/>
    <property type="match status" value="2"/>
</dbReference>
<reference evidence="10" key="1">
    <citation type="submission" date="2012-01" db="EMBL/GenBank/DDBJ databases">
        <title>The Genome Sequence of Oreochromis niloticus (Nile Tilapia).</title>
        <authorList>
            <consortium name="Broad Institute Genome Assembly Team"/>
            <consortium name="Broad Institute Sequencing Platform"/>
            <person name="Di Palma F."/>
            <person name="Johnson J."/>
            <person name="Lander E.S."/>
            <person name="Lindblad-Toh K."/>
        </authorList>
    </citation>
    <scope>NUCLEOTIDE SEQUENCE [LARGE SCALE GENOMIC DNA]</scope>
</reference>
<dbReference type="Proteomes" id="UP000005207">
    <property type="component" value="Linkage group LG15"/>
</dbReference>
<keyword evidence="10" id="KW-1185">Reference proteome</keyword>
<dbReference type="GO" id="GO:0005581">
    <property type="term" value="C:collagen trimer"/>
    <property type="evidence" value="ECO:0007669"/>
    <property type="project" value="UniProtKB-KW"/>
</dbReference>
<dbReference type="PANTHER" id="PTHR24020:SF17">
    <property type="entry name" value="COLLAGEN ALPHA-1(XII) CHAIN"/>
    <property type="match status" value="1"/>
</dbReference>
<dbReference type="InterPro" id="IPR013783">
    <property type="entry name" value="Ig-like_fold"/>
</dbReference>
<reference evidence="9" key="3">
    <citation type="submission" date="2025-09" db="UniProtKB">
        <authorList>
            <consortium name="Ensembl"/>
        </authorList>
    </citation>
    <scope>IDENTIFICATION</scope>
</reference>
<reference evidence="9" key="2">
    <citation type="submission" date="2025-08" db="UniProtKB">
        <authorList>
            <consortium name="Ensembl"/>
        </authorList>
    </citation>
    <scope>IDENTIFICATION</scope>
</reference>
<dbReference type="GO" id="GO:0005615">
    <property type="term" value="C:extracellular space"/>
    <property type="evidence" value="ECO:0007669"/>
    <property type="project" value="TreeGrafter"/>
</dbReference>
<dbReference type="HOGENOM" id="CLU_019512_1_0_1"/>
<dbReference type="eggNOG" id="KOG3544">
    <property type="taxonomic scope" value="Eukaryota"/>
</dbReference>
<dbReference type="PANTHER" id="PTHR24020">
    <property type="entry name" value="COLLAGEN ALPHA"/>
    <property type="match status" value="1"/>
</dbReference>
<dbReference type="SUPFAM" id="SSF49265">
    <property type="entry name" value="Fibronectin type III"/>
    <property type="match status" value="2"/>
</dbReference>
<dbReference type="FunFam" id="2.60.40.10:FF:000121">
    <property type="entry name" value="Collagen type XII alpha 1 chain"/>
    <property type="match status" value="1"/>
</dbReference>
<evidence type="ECO:0000256" key="3">
    <source>
        <dbReference type="ARBA" id="ARBA00022530"/>
    </source>
</evidence>
<dbReference type="CDD" id="cd00063">
    <property type="entry name" value="FN3"/>
    <property type="match status" value="2"/>
</dbReference>
<protein>
    <recommendedName>
        <fullName evidence="11">Collagen, type XII, alpha 1b</fullName>
    </recommendedName>
</protein>
<dbReference type="InterPro" id="IPR002035">
    <property type="entry name" value="VWF_A"/>
</dbReference>
<evidence type="ECO:0000259" key="8">
    <source>
        <dbReference type="PROSITE" id="PS50853"/>
    </source>
</evidence>
<dbReference type="PROSITE" id="PS50234">
    <property type="entry name" value="VWFA"/>
    <property type="match status" value="1"/>
</dbReference>
<keyword evidence="6" id="KW-0325">Glycoprotein</keyword>
<organism evidence="9 10">
    <name type="scientific">Oreochromis niloticus</name>
    <name type="common">Nile tilapia</name>
    <name type="synonym">Tilapia nilotica</name>
    <dbReference type="NCBI Taxonomy" id="8128"/>
    <lineage>
        <taxon>Eukaryota</taxon>
        <taxon>Metazoa</taxon>
        <taxon>Chordata</taxon>
        <taxon>Craniata</taxon>
        <taxon>Vertebrata</taxon>
        <taxon>Euteleostomi</taxon>
        <taxon>Actinopterygii</taxon>
        <taxon>Neopterygii</taxon>
        <taxon>Teleostei</taxon>
        <taxon>Neoteleostei</taxon>
        <taxon>Acanthomorphata</taxon>
        <taxon>Ovalentaria</taxon>
        <taxon>Cichlomorphae</taxon>
        <taxon>Cichliformes</taxon>
        <taxon>Cichlidae</taxon>
        <taxon>African cichlids</taxon>
        <taxon>Pseudocrenilabrinae</taxon>
        <taxon>Oreochromini</taxon>
        <taxon>Oreochromis</taxon>
    </lineage>
</organism>
<evidence type="ECO:0000256" key="6">
    <source>
        <dbReference type="ARBA" id="ARBA00023180"/>
    </source>
</evidence>
<feature type="domain" description="VWFA" evidence="7">
    <location>
        <begin position="143"/>
        <end position="315"/>
    </location>
</feature>
<accession>I3KR46</accession>
<dbReference type="SUPFAM" id="SSF53300">
    <property type="entry name" value="vWA-like"/>
    <property type="match status" value="1"/>
</dbReference>
<feature type="domain" description="Fibronectin type-III" evidence="8">
    <location>
        <begin position="21"/>
        <end position="111"/>
    </location>
</feature>
<dbReference type="InParanoid" id="I3KR46"/>
<dbReference type="FunFam" id="3.40.50.410:FF:000001">
    <property type="entry name" value="Collagen, type XII, alpha 1"/>
    <property type="match status" value="1"/>
</dbReference>
<keyword evidence="4" id="KW-0677">Repeat</keyword>
<evidence type="ECO:0000256" key="4">
    <source>
        <dbReference type="ARBA" id="ARBA00022737"/>
    </source>
</evidence>